<evidence type="ECO:0000256" key="1">
    <source>
        <dbReference type="ARBA" id="ARBA00022801"/>
    </source>
</evidence>
<dbReference type="RefSeq" id="WP_057730895.1">
    <property type="nucleotide sequence ID" value="NZ_BJZK01000001.1"/>
</dbReference>
<dbReference type="PRINTS" id="PR00412">
    <property type="entry name" value="EPOXHYDRLASE"/>
</dbReference>
<reference evidence="3 4" key="1">
    <citation type="submission" date="2019-07" db="EMBL/GenBank/DDBJ databases">
        <title>Whole genome shotgun sequence of Lactobacillus zymae NBRC 107157.</title>
        <authorList>
            <person name="Hosoyama A."/>
            <person name="Uohara A."/>
            <person name="Ohji S."/>
            <person name="Ichikawa N."/>
        </authorList>
    </citation>
    <scope>NUCLEOTIDE SEQUENCE [LARGE SCALE GENOMIC DNA]</scope>
    <source>
        <strain evidence="3 4">NBRC 107157</strain>
    </source>
</reference>
<dbReference type="InterPro" id="IPR000639">
    <property type="entry name" value="Epox_hydrolase-like"/>
</dbReference>
<gene>
    <name evidence="3" type="ORF">LZY01_00950</name>
</gene>
<sequence length="282" mass="30781">MSLVTPLGQRLIYTHDGLTLPVYRHGPATGEAVLLLHGFPETAASWNAVVRRLTAAGYQTWVPVMRGYAATATPAGRQAYTTAHLVGDLTALIAYFHLTRVHVVGHDWGGFLAWKLAQLFPAKLRSLTVLATPHPLALVWAYRHSTQLLNSAYIGAFQVPRVGDWLAYRLLPHQLRSSGLSAPATAALLAAFPSTASLRGPVNWYRGMLVPHQPAVPDPLIHVPTTYVWGRHDPFLGAAAARKTAAFVTADYRFVVLNSAHWLPEERPVAISAAILQCLQQV</sequence>
<dbReference type="Pfam" id="PF00561">
    <property type="entry name" value="Abhydrolase_1"/>
    <property type="match status" value="1"/>
</dbReference>
<evidence type="ECO:0000259" key="2">
    <source>
        <dbReference type="Pfam" id="PF00561"/>
    </source>
</evidence>
<protein>
    <submittedName>
        <fullName evidence="3">Alpha/beta hydrolase</fullName>
    </submittedName>
</protein>
<keyword evidence="4" id="KW-1185">Reference proteome</keyword>
<keyword evidence="1 3" id="KW-0378">Hydrolase</keyword>
<feature type="domain" description="AB hydrolase-1" evidence="2">
    <location>
        <begin position="32"/>
        <end position="268"/>
    </location>
</feature>
<evidence type="ECO:0000313" key="4">
    <source>
        <dbReference type="Proteomes" id="UP000321794"/>
    </source>
</evidence>
<proteinExistence type="predicted"/>
<dbReference type="InterPro" id="IPR029058">
    <property type="entry name" value="AB_hydrolase_fold"/>
</dbReference>
<dbReference type="GO" id="GO:0016787">
    <property type="term" value="F:hydrolase activity"/>
    <property type="evidence" value="ECO:0007669"/>
    <property type="project" value="UniProtKB-KW"/>
</dbReference>
<dbReference type="Proteomes" id="UP000321794">
    <property type="component" value="Unassembled WGS sequence"/>
</dbReference>
<dbReference type="InterPro" id="IPR000073">
    <property type="entry name" value="AB_hydrolase_1"/>
</dbReference>
<comment type="caution">
    <text evidence="3">The sequence shown here is derived from an EMBL/GenBank/DDBJ whole genome shotgun (WGS) entry which is preliminary data.</text>
</comment>
<dbReference type="Gene3D" id="3.40.50.1820">
    <property type="entry name" value="alpha/beta hydrolase"/>
    <property type="match status" value="1"/>
</dbReference>
<organism evidence="3 4">
    <name type="scientific">Levilactobacillus zymae</name>
    <dbReference type="NCBI Taxonomy" id="267363"/>
    <lineage>
        <taxon>Bacteria</taxon>
        <taxon>Bacillati</taxon>
        <taxon>Bacillota</taxon>
        <taxon>Bacilli</taxon>
        <taxon>Lactobacillales</taxon>
        <taxon>Lactobacillaceae</taxon>
        <taxon>Levilactobacillus</taxon>
    </lineage>
</organism>
<dbReference type="PANTHER" id="PTHR43329">
    <property type="entry name" value="EPOXIDE HYDROLASE"/>
    <property type="match status" value="1"/>
</dbReference>
<evidence type="ECO:0000313" key="3">
    <source>
        <dbReference type="EMBL" id="GEO70927.1"/>
    </source>
</evidence>
<dbReference type="SUPFAM" id="SSF53474">
    <property type="entry name" value="alpha/beta-Hydrolases"/>
    <property type="match status" value="1"/>
</dbReference>
<accession>A0ABQ0WWM1</accession>
<name>A0ABQ0WWM1_9LACO</name>
<dbReference type="EMBL" id="BJZK01000001">
    <property type="protein sequence ID" value="GEO70927.1"/>
    <property type="molecule type" value="Genomic_DNA"/>
</dbReference>